<dbReference type="AlphaFoldDB" id="A0AAV4TG92"/>
<sequence length="61" mass="6763">MNLKLEHNHIPPTVTAVDLAAFRCTMHLFYSKMVSTVCRATMAKKETSCVGWDLALHKTGG</sequence>
<name>A0AAV4TG92_CAEEX</name>
<comment type="caution">
    <text evidence="1">The sequence shown here is derived from an EMBL/GenBank/DDBJ whole genome shotgun (WGS) entry which is preliminary data.</text>
</comment>
<proteinExistence type="predicted"/>
<evidence type="ECO:0000313" key="1">
    <source>
        <dbReference type="EMBL" id="GIY45598.1"/>
    </source>
</evidence>
<evidence type="ECO:0000313" key="2">
    <source>
        <dbReference type="Proteomes" id="UP001054945"/>
    </source>
</evidence>
<feature type="non-terminal residue" evidence="1">
    <location>
        <position position="61"/>
    </location>
</feature>
<dbReference type="EMBL" id="BPLR01011295">
    <property type="protein sequence ID" value="GIY45598.1"/>
    <property type="molecule type" value="Genomic_DNA"/>
</dbReference>
<gene>
    <name evidence="1" type="ORF">CEXT_358851</name>
</gene>
<protein>
    <submittedName>
        <fullName evidence="1">Uncharacterized protein</fullName>
    </submittedName>
</protein>
<dbReference type="Proteomes" id="UP001054945">
    <property type="component" value="Unassembled WGS sequence"/>
</dbReference>
<accession>A0AAV4TG92</accession>
<reference evidence="1 2" key="1">
    <citation type="submission" date="2021-06" db="EMBL/GenBank/DDBJ databases">
        <title>Caerostris extrusa draft genome.</title>
        <authorList>
            <person name="Kono N."/>
            <person name="Arakawa K."/>
        </authorList>
    </citation>
    <scope>NUCLEOTIDE SEQUENCE [LARGE SCALE GENOMIC DNA]</scope>
</reference>
<keyword evidence="2" id="KW-1185">Reference proteome</keyword>
<organism evidence="1 2">
    <name type="scientific">Caerostris extrusa</name>
    <name type="common">Bark spider</name>
    <name type="synonym">Caerostris bankana</name>
    <dbReference type="NCBI Taxonomy" id="172846"/>
    <lineage>
        <taxon>Eukaryota</taxon>
        <taxon>Metazoa</taxon>
        <taxon>Ecdysozoa</taxon>
        <taxon>Arthropoda</taxon>
        <taxon>Chelicerata</taxon>
        <taxon>Arachnida</taxon>
        <taxon>Araneae</taxon>
        <taxon>Araneomorphae</taxon>
        <taxon>Entelegynae</taxon>
        <taxon>Araneoidea</taxon>
        <taxon>Araneidae</taxon>
        <taxon>Caerostris</taxon>
    </lineage>
</organism>